<proteinExistence type="predicted"/>
<name>A0ABW8DBM3_9GAMM</name>
<comment type="caution">
    <text evidence="1">The sequence shown here is derived from an EMBL/GenBank/DDBJ whole genome shotgun (WGS) entry which is preliminary data.</text>
</comment>
<accession>A0ABW8DBM3</accession>
<dbReference type="EMBL" id="JBGORX010000013">
    <property type="protein sequence ID" value="MFJ1270124.1"/>
    <property type="molecule type" value="Genomic_DNA"/>
</dbReference>
<evidence type="ECO:0000313" key="1">
    <source>
        <dbReference type="EMBL" id="MFJ1270124.1"/>
    </source>
</evidence>
<keyword evidence="2" id="KW-1185">Reference proteome</keyword>
<protein>
    <submittedName>
        <fullName evidence="1">Uncharacterized protein</fullName>
    </submittedName>
</protein>
<evidence type="ECO:0000313" key="2">
    <source>
        <dbReference type="Proteomes" id="UP001615550"/>
    </source>
</evidence>
<dbReference type="RefSeq" id="WP_400188911.1">
    <property type="nucleotide sequence ID" value="NZ_JBGORX010000013.1"/>
</dbReference>
<reference evidence="1 2" key="1">
    <citation type="submission" date="2024-08" db="EMBL/GenBank/DDBJ databases">
        <title>Draft Genome Sequence of Legionella lytica strain DSB2004, Isolated From a Fire Sprinkler System.</title>
        <authorList>
            <person name="Everhart A.D."/>
            <person name="Kidane D.T."/>
            <person name="Farone A.L."/>
            <person name="Farone M.B."/>
        </authorList>
    </citation>
    <scope>NUCLEOTIDE SEQUENCE [LARGE SCALE GENOMIC DNA]</scope>
    <source>
        <strain evidence="1 2">DSB2004</strain>
    </source>
</reference>
<gene>
    <name evidence="1" type="ORF">ACD661_16320</name>
</gene>
<organism evidence="1 2">
    <name type="scientific">Legionella lytica</name>
    <dbReference type="NCBI Taxonomy" id="96232"/>
    <lineage>
        <taxon>Bacteria</taxon>
        <taxon>Pseudomonadati</taxon>
        <taxon>Pseudomonadota</taxon>
        <taxon>Gammaproteobacteria</taxon>
        <taxon>Legionellales</taxon>
        <taxon>Legionellaceae</taxon>
        <taxon>Legionella</taxon>
    </lineage>
</organism>
<dbReference type="Proteomes" id="UP001615550">
    <property type="component" value="Unassembled WGS sequence"/>
</dbReference>
<sequence length="94" mass="10638">MFTKLLEEIKTLLDDEVSKEHALFTLGKTFLESKKRNESHLENIKKMLGDDWNAVRFRNLVRLGADIENSGLGSLSRATLVGAFLYQKEKLLGG</sequence>